<organism evidence="1 2">
    <name type="scientific">Iodidimonas gelatinilytica</name>
    <dbReference type="NCBI Taxonomy" id="1236966"/>
    <lineage>
        <taxon>Bacteria</taxon>
        <taxon>Pseudomonadati</taxon>
        <taxon>Pseudomonadota</taxon>
        <taxon>Alphaproteobacteria</taxon>
        <taxon>Iodidimonadales</taxon>
        <taxon>Iodidimonadaceae</taxon>
        <taxon>Iodidimonas</taxon>
    </lineage>
</organism>
<evidence type="ECO:0000313" key="1">
    <source>
        <dbReference type="EMBL" id="GEQ98693.1"/>
    </source>
</evidence>
<accession>A0A5A7MTS8</accession>
<name>A0A5A7MTS8_9PROT</name>
<dbReference type="InterPro" id="IPR009078">
    <property type="entry name" value="Ferritin-like_SF"/>
</dbReference>
<dbReference type="AlphaFoldDB" id="A0A5A7MTS8"/>
<proteinExistence type="predicted"/>
<dbReference type="EMBL" id="BKCL01000008">
    <property type="protein sequence ID" value="GEQ98693.1"/>
    <property type="molecule type" value="Genomic_DNA"/>
</dbReference>
<comment type="caution">
    <text evidence="1">The sequence shown here is derived from an EMBL/GenBank/DDBJ whole genome shotgun (WGS) entry which is preliminary data.</text>
</comment>
<protein>
    <recommendedName>
        <fullName evidence="3">Rubrerythrin family protein</fullName>
    </recommendedName>
</protein>
<reference evidence="1 2" key="1">
    <citation type="submission" date="2019-09" db="EMBL/GenBank/DDBJ databases">
        <title>NBRP : Genome information of microbial organism related human and environment.</title>
        <authorList>
            <person name="Hattori M."/>
            <person name="Oshima K."/>
            <person name="Inaba H."/>
            <person name="Suda W."/>
            <person name="Sakamoto M."/>
            <person name="Iino T."/>
            <person name="Kitahara M."/>
            <person name="Oshida Y."/>
            <person name="Iida T."/>
            <person name="Kudo T."/>
            <person name="Itoh T."/>
            <person name="Ohkuma M."/>
        </authorList>
    </citation>
    <scope>NUCLEOTIDE SEQUENCE [LARGE SCALE GENOMIC DNA]</scope>
    <source>
        <strain evidence="1 2">Hi-2</strain>
    </source>
</reference>
<dbReference type="GO" id="GO:0016491">
    <property type="term" value="F:oxidoreductase activity"/>
    <property type="evidence" value="ECO:0007669"/>
    <property type="project" value="InterPro"/>
</dbReference>
<dbReference type="InterPro" id="IPR012348">
    <property type="entry name" value="RNR-like"/>
</dbReference>
<dbReference type="Gene3D" id="1.10.620.20">
    <property type="entry name" value="Ribonucleotide Reductase, subunit A"/>
    <property type="match status" value="1"/>
</dbReference>
<dbReference type="CDD" id="cd00657">
    <property type="entry name" value="Ferritin_like"/>
    <property type="match status" value="1"/>
</dbReference>
<gene>
    <name evidence="1" type="ORF">JCM17844_23300</name>
</gene>
<evidence type="ECO:0008006" key="3">
    <source>
        <dbReference type="Google" id="ProtNLM"/>
    </source>
</evidence>
<dbReference type="Proteomes" id="UP000322084">
    <property type="component" value="Unassembled WGS sequence"/>
</dbReference>
<evidence type="ECO:0000313" key="2">
    <source>
        <dbReference type="Proteomes" id="UP000322084"/>
    </source>
</evidence>
<dbReference type="SUPFAM" id="SSF47240">
    <property type="entry name" value="Ferritin-like"/>
    <property type="match status" value="1"/>
</dbReference>
<dbReference type="RefSeq" id="WP_150000948.1">
    <property type="nucleotide sequence ID" value="NZ_BKCL01000008.1"/>
</dbReference>
<sequence length="275" mass="30986">MAQKWTLESIDWDQFDATKLSPTLLAVVKAAALVEANSADYVTYLCNVFSHDEAFKDAARQWGVEEAQHGAALGRWAEIADPSFSFEESLALFRKGYSLPLGAEQSVRGSHAGELIARCVVESGTSSFYSAIRDASEEPVLKEVCRRIAIDEFFHYQLFQKHLQRYKSGDKLSLWERLKVAIGRVQEAEDDELSYAWFAANVLPKNPDAVYNTGDNAKAYWRGAMSLYQRPHIENAARMILRAADFNPNGRFANLAAGASWHFVRWRRDRLAKAA</sequence>